<dbReference type="Gene3D" id="1.20.1640.10">
    <property type="entry name" value="Multidrug efflux transporter AcrB transmembrane domain"/>
    <property type="match status" value="2"/>
</dbReference>
<comment type="caution">
    <text evidence="9">The sequence shown here is derived from an EMBL/GenBank/DDBJ whole genome shotgun (WGS) entry which is preliminary data.</text>
</comment>
<evidence type="ECO:0000256" key="1">
    <source>
        <dbReference type="ARBA" id="ARBA00004651"/>
    </source>
</evidence>
<feature type="transmembrane region" description="Helical" evidence="7">
    <location>
        <begin position="638"/>
        <end position="658"/>
    </location>
</feature>
<dbReference type="SUPFAM" id="SSF82866">
    <property type="entry name" value="Multidrug efflux transporter AcrB transmembrane domain"/>
    <property type="match status" value="2"/>
</dbReference>
<dbReference type="Pfam" id="PF03176">
    <property type="entry name" value="MMPL"/>
    <property type="match status" value="2"/>
</dbReference>
<feature type="transmembrane region" description="Helical" evidence="7">
    <location>
        <begin position="277"/>
        <end position="298"/>
    </location>
</feature>
<feature type="transmembrane region" description="Helical" evidence="7">
    <location>
        <begin position="664"/>
        <end position="683"/>
    </location>
</feature>
<dbReference type="GO" id="GO:0005886">
    <property type="term" value="C:plasma membrane"/>
    <property type="evidence" value="ECO:0007669"/>
    <property type="project" value="UniProtKB-SubCell"/>
</dbReference>
<keyword evidence="4 7" id="KW-0812">Transmembrane</keyword>
<keyword evidence="3" id="KW-1003">Cell membrane</keyword>
<comment type="subcellular location">
    <subcellularLocation>
        <location evidence="1">Cell membrane</location>
        <topology evidence="1">Multi-pass membrane protein</topology>
    </subcellularLocation>
</comment>
<feature type="transmembrane region" description="Helical" evidence="7">
    <location>
        <begin position="552"/>
        <end position="571"/>
    </location>
</feature>
<dbReference type="InterPro" id="IPR004869">
    <property type="entry name" value="MMPL_dom"/>
</dbReference>
<keyword evidence="6 7" id="KW-0472">Membrane</keyword>
<accession>A0A1S1QNJ7</accession>
<feature type="transmembrane region" description="Helical" evidence="7">
    <location>
        <begin position="522"/>
        <end position="545"/>
    </location>
</feature>
<keyword evidence="10" id="KW-1185">Reference proteome</keyword>
<dbReference type="PANTHER" id="PTHR33406:SF11">
    <property type="entry name" value="MEMBRANE PROTEIN SCO6666-RELATED"/>
    <property type="match status" value="1"/>
</dbReference>
<feature type="transmembrane region" description="Helical" evidence="7">
    <location>
        <begin position="377"/>
        <end position="395"/>
    </location>
</feature>
<dbReference type="AlphaFoldDB" id="A0A1S1QNJ7"/>
<dbReference type="InterPro" id="IPR050545">
    <property type="entry name" value="Mycobact_MmpL"/>
</dbReference>
<evidence type="ECO:0000259" key="8">
    <source>
        <dbReference type="PROSITE" id="PS50156"/>
    </source>
</evidence>
<proteinExistence type="inferred from homology"/>
<evidence type="ECO:0000256" key="7">
    <source>
        <dbReference type="SAM" id="Phobius"/>
    </source>
</evidence>
<reference evidence="10" key="1">
    <citation type="submission" date="2016-07" db="EMBL/GenBank/DDBJ databases">
        <title>Sequence Frankia sp. strain CcI1.17.</title>
        <authorList>
            <person name="Ghodhbane-Gtari F."/>
            <person name="Swanson E."/>
            <person name="Gueddou A."/>
            <person name="Morris K."/>
            <person name="Hezbri K."/>
            <person name="Ktari A."/>
            <person name="Nouioui I."/>
            <person name="Abebe-Akele F."/>
            <person name="Simpson S."/>
            <person name="Thomas K."/>
            <person name="Gtari M."/>
            <person name="Tisa L.S."/>
            <person name="Hurst S."/>
        </authorList>
    </citation>
    <scope>NUCLEOTIDE SEQUENCE [LARGE SCALE GENOMIC DNA]</scope>
    <source>
        <strain evidence="10">Cc1.17</strain>
    </source>
</reference>
<feature type="transmembrane region" description="Helical" evidence="7">
    <location>
        <begin position="179"/>
        <end position="197"/>
    </location>
</feature>
<sequence>MFERLGRAMFRRRWQVIGLAVAFVAFGGIWGTQVFGSLTTGGFDDPASESARALDRAEEALGRTGNDLVVLYRSPDGTVDDPAFRQAVTETLDALPKDVVTRAITYWVTNSPALVSEDRRSTYAVLTMAGDEPERVEALKEIDDDLAAPGLDTKLGGITAVSRDIGERVASDIARAETLSVPVLLVLLVVVFGGVAAASLPLVLGGLAILGAFTALRGLSYLTDVSVFSINVVTILGLGLAIDYGLFMTGRFREEIARGLGVEDAIARTMATAGHTVAVSGVTVAVSLSALLIFPMTFLRSMGFGGLSAVVIAMAAALTVLPALLGVLGHRVDALSLRRSRRGPRPAVPTTDGTDGTDGADHGFWYRLAHSIMRRPVIYVVGVLAVLLLAGSPFLRVEFGGVDPRVLPAGTESRVVSEIVDRDFVRNSQLPIEAIVTTSGGAGLERYVAAVRDIGRVTGADVTSQAGDVARVTISYEGDPISAQARELVTRVRDIPAPPGGEVLVGGFTAELADQLGTTADLLPWMALIIVGATFVLLFLAFGSVVLPIKAIAMNVLSLGASFGALVLIFQDGHLSGLLNFTPTGTLEATQPILVLAIVFGLSTDYEVFLMSRIREVYDRTGDNATAVAVGLQRSGRIITSAAVLILVVIGLFSISGITFIKLIGVAMIIAVLVDATIVRALLVPATMRLLGNLNWWAPAPMRRFHARHGLREGADLPPPTADLRPEPAGAQTD</sequence>
<evidence type="ECO:0000313" key="9">
    <source>
        <dbReference type="EMBL" id="OHV36293.1"/>
    </source>
</evidence>
<feature type="transmembrane region" description="Helical" evidence="7">
    <location>
        <begin position="591"/>
        <end position="610"/>
    </location>
</feature>
<evidence type="ECO:0000256" key="6">
    <source>
        <dbReference type="ARBA" id="ARBA00023136"/>
    </source>
</evidence>
<protein>
    <recommendedName>
        <fullName evidence="8">SSD domain-containing protein</fullName>
    </recommendedName>
</protein>
<feature type="transmembrane region" description="Helical" evidence="7">
    <location>
        <begin position="228"/>
        <end position="247"/>
    </location>
</feature>
<comment type="similarity">
    <text evidence="2">Belongs to the resistance-nodulation-cell division (RND) (TC 2.A.6) family. MmpL subfamily.</text>
</comment>
<dbReference type="EMBL" id="MBLM01000117">
    <property type="protein sequence ID" value="OHV36293.1"/>
    <property type="molecule type" value="Genomic_DNA"/>
</dbReference>
<feature type="transmembrane region" description="Helical" evidence="7">
    <location>
        <begin position="304"/>
        <end position="329"/>
    </location>
</feature>
<dbReference type="OrthoDB" id="7051771at2"/>
<dbReference type="Proteomes" id="UP000179627">
    <property type="component" value="Unassembled WGS sequence"/>
</dbReference>
<gene>
    <name evidence="9" type="ORF">CC117_18025</name>
</gene>
<evidence type="ECO:0000313" key="10">
    <source>
        <dbReference type="Proteomes" id="UP000179627"/>
    </source>
</evidence>
<evidence type="ECO:0000256" key="4">
    <source>
        <dbReference type="ARBA" id="ARBA00022692"/>
    </source>
</evidence>
<evidence type="ECO:0000256" key="2">
    <source>
        <dbReference type="ARBA" id="ARBA00010157"/>
    </source>
</evidence>
<feature type="domain" description="SSD" evidence="8">
    <location>
        <begin position="195"/>
        <end position="327"/>
    </location>
</feature>
<dbReference type="InterPro" id="IPR000731">
    <property type="entry name" value="SSD"/>
</dbReference>
<evidence type="ECO:0000256" key="3">
    <source>
        <dbReference type="ARBA" id="ARBA00022475"/>
    </source>
</evidence>
<organism evidence="9 10">
    <name type="scientific">Parafrankia colletiae</name>
    <dbReference type="NCBI Taxonomy" id="573497"/>
    <lineage>
        <taxon>Bacteria</taxon>
        <taxon>Bacillati</taxon>
        <taxon>Actinomycetota</taxon>
        <taxon>Actinomycetes</taxon>
        <taxon>Frankiales</taxon>
        <taxon>Frankiaceae</taxon>
        <taxon>Parafrankia</taxon>
    </lineage>
</organism>
<dbReference type="RefSeq" id="WP_071084925.1">
    <property type="nucleotide sequence ID" value="NZ_MBLM01000117.1"/>
</dbReference>
<dbReference type="PROSITE" id="PS50156">
    <property type="entry name" value="SSD"/>
    <property type="match status" value="1"/>
</dbReference>
<name>A0A1S1QNJ7_9ACTN</name>
<keyword evidence="5 7" id="KW-1133">Transmembrane helix</keyword>
<evidence type="ECO:0000256" key="5">
    <source>
        <dbReference type="ARBA" id="ARBA00022989"/>
    </source>
</evidence>
<dbReference type="PANTHER" id="PTHR33406">
    <property type="entry name" value="MEMBRANE PROTEIN MJ1562-RELATED"/>
    <property type="match status" value="1"/>
</dbReference>